<sequence length="116" mass="13457">MSYGEELMTEMLIAEALEEQDRKDQVCRFYGAIGAKVWITSDGSSISIRKMDSRHIRNCISMLKGNMPLYDEPFDRIALKYIELFEAEIQTRYPPKDASEGFFDEEEDEFIAQSLL</sequence>
<evidence type="ECO:0000313" key="1">
    <source>
        <dbReference type="EMBL" id="MBC5768784.1"/>
    </source>
</evidence>
<reference evidence="1" key="1">
    <citation type="submission" date="2020-08" db="EMBL/GenBank/DDBJ databases">
        <title>Genome public.</title>
        <authorList>
            <person name="Liu C."/>
            <person name="Sun Q."/>
        </authorList>
    </citation>
    <scope>NUCLEOTIDE SEQUENCE</scope>
    <source>
        <strain evidence="1">BX15</strain>
    </source>
</reference>
<dbReference type="RefSeq" id="WP_118729337.1">
    <property type="nucleotide sequence ID" value="NZ_JACOQI010000001.1"/>
</dbReference>
<gene>
    <name evidence="1" type="ORF">H8Z83_00250</name>
</gene>
<keyword evidence="2" id="KW-1185">Reference proteome</keyword>
<proteinExistence type="predicted"/>
<dbReference type="EMBL" id="JACOQI010000001">
    <property type="protein sequence ID" value="MBC5768784.1"/>
    <property type="molecule type" value="Genomic_DNA"/>
</dbReference>
<comment type="caution">
    <text evidence="1">The sequence shown here is derived from an EMBL/GenBank/DDBJ whole genome shotgun (WGS) entry which is preliminary data.</text>
</comment>
<name>A0A923S5M6_9FIRM</name>
<protein>
    <submittedName>
        <fullName evidence="1">Uncharacterized protein</fullName>
    </submittedName>
</protein>
<dbReference type="Proteomes" id="UP000620327">
    <property type="component" value="Unassembled WGS sequence"/>
</dbReference>
<evidence type="ECO:0000313" key="2">
    <source>
        <dbReference type="Proteomes" id="UP000620327"/>
    </source>
</evidence>
<dbReference type="AlphaFoldDB" id="A0A923S5M6"/>
<organism evidence="1 2">
    <name type="scientific">Dysosmobacter segnis</name>
    <dbReference type="NCBI Taxonomy" id="2763042"/>
    <lineage>
        <taxon>Bacteria</taxon>
        <taxon>Bacillati</taxon>
        <taxon>Bacillota</taxon>
        <taxon>Clostridia</taxon>
        <taxon>Eubacteriales</taxon>
        <taxon>Oscillospiraceae</taxon>
        <taxon>Dysosmobacter</taxon>
    </lineage>
</organism>
<accession>A0A923S5M6</accession>